<comment type="caution">
    <text evidence="2">The sequence shown here is derived from an EMBL/GenBank/DDBJ whole genome shotgun (WGS) entry which is preliminary data.</text>
</comment>
<dbReference type="Proteomes" id="UP000268093">
    <property type="component" value="Unassembled WGS sequence"/>
</dbReference>
<protein>
    <submittedName>
        <fullName evidence="2">Uncharacterized protein</fullName>
    </submittedName>
</protein>
<feature type="region of interest" description="Disordered" evidence="1">
    <location>
        <begin position="1"/>
        <end position="24"/>
    </location>
</feature>
<reference evidence="2 3" key="1">
    <citation type="journal article" date="2018" name="New Phytol.">
        <title>Phylogenomics of Endogonaceae and evolution of mycorrhizas within Mucoromycota.</title>
        <authorList>
            <person name="Chang Y."/>
            <person name="Desiro A."/>
            <person name="Na H."/>
            <person name="Sandor L."/>
            <person name="Lipzen A."/>
            <person name="Clum A."/>
            <person name="Barry K."/>
            <person name="Grigoriev I.V."/>
            <person name="Martin F.M."/>
            <person name="Stajich J.E."/>
            <person name="Smith M.E."/>
            <person name="Bonito G."/>
            <person name="Spatafora J.W."/>
        </authorList>
    </citation>
    <scope>NUCLEOTIDE SEQUENCE [LARGE SCALE GENOMIC DNA]</scope>
    <source>
        <strain evidence="2 3">GMNB39</strain>
    </source>
</reference>
<proteinExistence type="predicted"/>
<accession>A0A432ZY75</accession>
<keyword evidence="3" id="KW-1185">Reference proteome</keyword>
<evidence type="ECO:0000256" key="1">
    <source>
        <dbReference type="SAM" id="MobiDB-lite"/>
    </source>
</evidence>
<name>A0A432ZY75_9FUNG</name>
<evidence type="ECO:0000313" key="2">
    <source>
        <dbReference type="EMBL" id="RUO95442.1"/>
    </source>
</evidence>
<evidence type="ECO:0000313" key="3">
    <source>
        <dbReference type="Proteomes" id="UP000268093"/>
    </source>
</evidence>
<dbReference type="EMBL" id="RBNI01029845">
    <property type="protein sequence ID" value="RUO95442.1"/>
    <property type="molecule type" value="Genomic_DNA"/>
</dbReference>
<organism evidence="2 3">
    <name type="scientific">Jimgerdemannia flammicorona</name>
    <dbReference type="NCBI Taxonomy" id="994334"/>
    <lineage>
        <taxon>Eukaryota</taxon>
        <taxon>Fungi</taxon>
        <taxon>Fungi incertae sedis</taxon>
        <taxon>Mucoromycota</taxon>
        <taxon>Mucoromycotina</taxon>
        <taxon>Endogonomycetes</taxon>
        <taxon>Endogonales</taxon>
        <taxon>Endogonaceae</taxon>
        <taxon>Jimgerdemannia</taxon>
    </lineage>
</organism>
<sequence>MLAPSPNRRNRLQPVQRDAQGDPGVAAFWKEIDFQIEKEKDRTYRGERLRPGSVGGRLERRQ</sequence>
<dbReference type="AlphaFoldDB" id="A0A432ZY75"/>
<gene>
    <name evidence="2" type="ORF">BC936DRAFT_144015</name>
</gene>